<protein>
    <recommendedName>
        <fullName evidence="4">Poly(ADP-ribose) glycohydrolase</fullName>
    </recommendedName>
</protein>
<proteinExistence type="predicted"/>
<sequence length="324" mass="35599">VLLELAGAPEGAHGCGPRRLGPLQLEAKPLLVGPRHQPEFFRNLLPFLPAGTAEGPPHLFCLAFLGEERWLFAVVPLLLIRGDSTQVTLDSDELAVIRPGDRHSASSWLKWETTQGTSISLSWLLRRAPERCLTASAPARRQGTSVAAAVPSRTSRSAGRGGQLPAPVGTRLPAWVRQSRFGGPPLARTHGERHHETAPLARTFGRKLPAYESKRSKQITIEHFESRKEISSGHDDIVYETVLLCLLKVSEADTVIQNDGQAVFGNLQAFGAVTGCFQHDCQVTDKLAVSSIEACPQLCLSLPECRYWVWGREDRAACRPRRRT</sequence>
<accession>A0ABN9XHY5</accession>
<dbReference type="EMBL" id="CAUYUJ010020389">
    <property type="protein sequence ID" value="CAK0897811.1"/>
    <property type="molecule type" value="Genomic_DNA"/>
</dbReference>
<organism evidence="2 3">
    <name type="scientific">Prorocentrum cordatum</name>
    <dbReference type="NCBI Taxonomy" id="2364126"/>
    <lineage>
        <taxon>Eukaryota</taxon>
        <taxon>Sar</taxon>
        <taxon>Alveolata</taxon>
        <taxon>Dinophyceae</taxon>
        <taxon>Prorocentrales</taxon>
        <taxon>Prorocentraceae</taxon>
        <taxon>Prorocentrum</taxon>
    </lineage>
</organism>
<name>A0ABN9XHY5_9DINO</name>
<evidence type="ECO:0008006" key="4">
    <source>
        <dbReference type="Google" id="ProtNLM"/>
    </source>
</evidence>
<gene>
    <name evidence="2" type="ORF">PCOR1329_LOCUS75877</name>
</gene>
<feature type="region of interest" description="Disordered" evidence="1">
    <location>
        <begin position="143"/>
        <end position="164"/>
    </location>
</feature>
<comment type="caution">
    <text evidence="2">The sequence shown here is derived from an EMBL/GenBank/DDBJ whole genome shotgun (WGS) entry which is preliminary data.</text>
</comment>
<dbReference type="Proteomes" id="UP001189429">
    <property type="component" value="Unassembled WGS sequence"/>
</dbReference>
<evidence type="ECO:0000256" key="1">
    <source>
        <dbReference type="SAM" id="MobiDB-lite"/>
    </source>
</evidence>
<reference evidence="2" key="1">
    <citation type="submission" date="2023-10" db="EMBL/GenBank/DDBJ databases">
        <authorList>
            <person name="Chen Y."/>
            <person name="Shah S."/>
            <person name="Dougan E. K."/>
            <person name="Thang M."/>
            <person name="Chan C."/>
        </authorList>
    </citation>
    <scope>NUCLEOTIDE SEQUENCE [LARGE SCALE GENOMIC DNA]</scope>
</reference>
<evidence type="ECO:0000313" key="2">
    <source>
        <dbReference type="EMBL" id="CAK0897811.1"/>
    </source>
</evidence>
<evidence type="ECO:0000313" key="3">
    <source>
        <dbReference type="Proteomes" id="UP001189429"/>
    </source>
</evidence>
<feature type="non-terminal residue" evidence="2">
    <location>
        <position position="1"/>
    </location>
</feature>
<keyword evidence="3" id="KW-1185">Reference proteome</keyword>